<keyword evidence="4" id="KW-1185">Reference proteome</keyword>
<dbReference type="InterPro" id="IPR025410">
    <property type="entry name" value="Lant_dehyd"/>
</dbReference>
<organism evidence="3 4">
    <name type="scientific">Tumebacillus algifaecis</name>
    <dbReference type="NCBI Taxonomy" id="1214604"/>
    <lineage>
        <taxon>Bacteria</taxon>
        <taxon>Bacillati</taxon>
        <taxon>Bacillota</taxon>
        <taxon>Bacilli</taxon>
        <taxon>Bacillales</taxon>
        <taxon>Alicyclobacillaceae</taxon>
        <taxon>Tumebacillus</taxon>
    </lineage>
</organism>
<reference evidence="3 4" key="1">
    <citation type="journal article" date="2015" name="Int. J. Syst. Evol. Microbiol.">
        <title>Tumebacillus algifaecis sp. nov., isolated from decomposing algal scum.</title>
        <authorList>
            <person name="Wu Y.F."/>
            <person name="Zhang B."/>
            <person name="Xing P."/>
            <person name="Wu Q.L."/>
            <person name="Liu S.J."/>
        </authorList>
    </citation>
    <scope>NUCLEOTIDE SEQUENCE [LARGE SCALE GENOMIC DNA]</scope>
    <source>
        <strain evidence="3 4">THMBR28</strain>
    </source>
</reference>
<evidence type="ECO:0000313" key="3">
    <source>
        <dbReference type="EMBL" id="ASS74231.1"/>
    </source>
</evidence>
<evidence type="ECO:0000256" key="1">
    <source>
        <dbReference type="SAM" id="MobiDB-lite"/>
    </source>
</evidence>
<feature type="compositionally biased region" description="Polar residues" evidence="1">
    <location>
        <begin position="1"/>
        <end position="13"/>
    </location>
</feature>
<gene>
    <name evidence="3" type="ORF">CIG75_04020</name>
</gene>
<name>A0A223CY41_9BACL</name>
<dbReference type="KEGG" id="tab:CIG75_04020"/>
<feature type="region of interest" description="Disordered" evidence="1">
    <location>
        <begin position="1"/>
        <end position="33"/>
    </location>
</feature>
<dbReference type="Proteomes" id="UP000214688">
    <property type="component" value="Chromosome"/>
</dbReference>
<dbReference type="Pfam" id="PF13575">
    <property type="entry name" value="DUF4135"/>
    <property type="match status" value="1"/>
</dbReference>
<proteinExistence type="predicted"/>
<accession>A0A223CY41</accession>
<feature type="domain" description="Lantibiotic biosynthesis protein dehydration" evidence="2">
    <location>
        <begin position="206"/>
        <end position="381"/>
    </location>
</feature>
<dbReference type="EMBL" id="CP022657">
    <property type="protein sequence ID" value="ASS74231.1"/>
    <property type="molecule type" value="Genomic_DNA"/>
</dbReference>
<sequence length="614" mass="68633">MLQMNQTKMQNHPQRTDQRADARHPETSTTEKMQSAQGHLLQMQRQYGNRATAQFLKAHMAQPLSMQAPIQRDDDPAAKQEIKNGLHQELAAELTQLAQNYYYHSYRFRKQATIDLYLDQKIDTLIAKHGTKNYELIKMSILGELDTLGARQKQILAVIEQTFAAMPKETLTSKNKELIKNALNPPAMSDPFDEANLSDYAITFAQEQSRAILQNLTTIIGRVTADWAQLQAELGLGGALAWIHLTGSDFHNQGQQVCLLEAADGSKAVYKPRSVSPDRAVLGHDTGMFPALNKLSGGRLLLPSMKFIENAQAGYSYVEFQKQETVKDSKSVLNHYYKMGQITVASKLLGANDLHQDNVMSTSAGPNVIDAETSFLPYLWQAESYAETGIQGALKSFTTTGDDLTNNHFVTPTEKATWDSMSDADRKARRLHSFGDFIRERRRNDLTGECNYLAAFEWGVADAVQVIEAKQDEIVKMILTRIGGIKNIRVVPLATQEFTQMIASFQDDLRNGMAADMKMIDHMKSQIVKSLQAKGFQMEGGSDATLGKGLLQDFQIRDTPIFHFEPTTNELTYHHTKVGSHIEWAAPDVLLRKAVGRVAATDVKKLIRELQIGS</sequence>
<protein>
    <recommendedName>
        <fullName evidence="2">Lantibiotic biosynthesis protein dehydration domain-containing protein</fullName>
    </recommendedName>
</protein>
<feature type="compositionally biased region" description="Basic and acidic residues" evidence="1">
    <location>
        <begin position="14"/>
        <end position="26"/>
    </location>
</feature>
<evidence type="ECO:0000313" key="4">
    <source>
        <dbReference type="Proteomes" id="UP000214688"/>
    </source>
</evidence>
<dbReference type="AlphaFoldDB" id="A0A223CY41"/>
<evidence type="ECO:0000259" key="2">
    <source>
        <dbReference type="Pfam" id="PF13575"/>
    </source>
</evidence>